<dbReference type="InterPro" id="IPR025064">
    <property type="entry name" value="DUF4005"/>
</dbReference>
<dbReference type="PANTHER" id="PTHR32295">
    <property type="entry name" value="IQ-DOMAIN 5-RELATED"/>
    <property type="match status" value="1"/>
</dbReference>
<name>A0AAW2ISH8_9LAMI</name>
<feature type="compositionally biased region" description="Basic and acidic residues" evidence="3">
    <location>
        <begin position="14"/>
        <end position="30"/>
    </location>
</feature>
<dbReference type="PROSITE" id="PS50096">
    <property type="entry name" value="IQ"/>
    <property type="match status" value="1"/>
</dbReference>
<evidence type="ECO:0000259" key="4">
    <source>
        <dbReference type="Pfam" id="PF13178"/>
    </source>
</evidence>
<reference evidence="5" key="1">
    <citation type="submission" date="2020-06" db="EMBL/GenBank/DDBJ databases">
        <authorList>
            <person name="Li T."/>
            <person name="Hu X."/>
            <person name="Zhang T."/>
            <person name="Song X."/>
            <person name="Zhang H."/>
            <person name="Dai N."/>
            <person name="Sheng W."/>
            <person name="Hou X."/>
            <person name="Wei L."/>
        </authorList>
    </citation>
    <scope>NUCLEOTIDE SEQUENCE</scope>
    <source>
        <strain evidence="5">KEN8</strain>
        <tissue evidence="5">Leaf</tissue>
    </source>
</reference>
<comment type="caution">
    <text evidence="5">The sequence shown here is derived from an EMBL/GenBank/DDBJ whole genome shotgun (WGS) entry which is preliminary data.</text>
</comment>
<reference evidence="5" key="2">
    <citation type="journal article" date="2024" name="Plant">
        <title>Genomic evolution and insights into agronomic trait innovations of Sesamum species.</title>
        <authorList>
            <person name="Miao H."/>
            <person name="Wang L."/>
            <person name="Qu L."/>
            <person name="Liu H."/>
            <person name="Sun Y."/>
            <person name="Le M."/>
            <person name="Wang Q."/>
            <person name="Wei S."/>
            <person name="Zheng Y."/>
            <person name="Lin W."/>
            <person name="Duan Y."/>
            <person name="Cao H."/>
            <person name="Xiong S."/>
            <person name="Wang X."/>
            <person name="Wei L."/>
            <person name="Li C."/>
            <person name="Ma Q."/>
            <person name="Ju M."/>
            <person name="Zhao R."/>
            <person name="Li G."/>
            <person name="Mu C."/>
            <person name="Tian Q."/>
            <person name="Mei H."/>
            <person name="Zhang T."/>
            <person name="Gao T."/>
            <person name="Zhang H."/>
        </authorList>
    </citation>
    <scope>NUCLEOTIDE SEQUENCE</scope>
    <source>
        <strain evidence="5">KEN8</strain>
    </source>
</reference>
<sequence>MGKTGRWIRSFLTGKKDKEKESSTKIESHHNSAFTGNANEHRPTTPVSIPQPTTPKEKRRWSFRRSSATVPGRPDSGSHVDNVATTANATPPVMDHLVENDNKKHALAVAAATAAAADAAAAAAKAAAAVIQLTTAASGRASAVEGCCCEDSVCFPGARKALNALKGLVKLQALVRGHLVRKQATATLRCMQALVTAQARAREQRIRMAEEIKAVDHRQYNHRKSMQENRFRSPNQDFDRGLEENIKIVEMDLGDYKPMTKARNSYSNLTQLDRIEHRISTHRMSIKQEHNQISPAPSALTDISPRTCSNHFEEYSSFGTAQSSPQCYSAMSKPDPARLPFSYPRSEYAESLYNEYPFYPNYMANTESSRAKVRSHSAPKQRPVETFERQPSRRRPSLEGRNVPRAVRMQRSSSHVGSTAQNYQYPWSVKLDRSAVSLKDSECGSTSTVLTNTNYCRSLVGFEVQGARY</sequence>
<dbReference type="GO" id="GO:0005516">
    <property type="term" value="F:calmodulin binding"/>
    <property type="evidence" value="ECO:0007669"/>
    <property type="project" value="UniProtKB-KW"/>
</dbReference>
<dbReference type="AlphaFoldDB" id="A0AAW2ISH8"/>
<feature type="region of interest" description="Disordered" evidence="3">
    <location>
        <begin position="1"/>
        <end position="81"/>
    </location>
</feature>
<feature type="region of interest" description="Disordered" evidence="3">
    <location>
        <begin position="370"/>
        <end position="417"/>
    </location>
</feature>
<dbReference type="EMBL" id="JACGWM010001995">
    <property type="protein sequence ID" value="KAL0284620.1"/>
    <property type="molecule type" value="Genomic_DNA"/>
</dbReference>
<evidence type="ECO:0000313" key="5">
    <source>
        <dbReference type="EMBL" id="KAL0284620.1"/>
    </source>
</evidence>
<dbReference type="PANTHER" id="PTHR32295:SF45">
    <property type="entry name" value="PROTEIN IQ-DOMAIN 19"/>
    <property type="match status" value="1"/>
</dbReference>
<comment type="similarity">
    <text evidence="2">Belongs to the IQD family.</text>
</comment>
<dbReference type="Pfam" id="PF13178">
    <property type="entry name" value="DUF4005"/>
    <property type="match status" value="1"/>
</dbReference>
<protein>
    <recommendedName>
        <fullName evidence="4">DUF4005 domain-containing protein</fullName>
    </recommendedName>
</protein>
<proteinExistence type="inferred from homology"/>
<evidence type="ECO:0000256" key="2">
    <source>
        <dbReference type="ARBA" id="ARBA00024341"/>
    </source>
</evidence>
<feature type="domain" description="DUF4005" evidence="4">
    <location>
        <begin position="348"/>
        <end position="402"/>
    </location>
</feature>
<accession>A0AAW2ISH8</accession>
<organism evidence="5">
    <name type="scientific">Sesamum calycinum</name>
    <dbReference type="NCBI Taxonomy" id="2727403"/>
    <lineage>
        <taxon>Eukaryota</taxon>
        <taxon>Viridiplantae</taxon>
        <taxon>Streptophyta</taxon>
        <taxon>Embryophyta</taxon>
        <taxon>Tracheophyta</taxon>
        <taxon>Spermatophyta</taxon>
        <taxon>Magnoliopsida</taxon>
        <taxon>eudicotyledons</taxon>
        <taxon>Gunneridae</taxon>
        <taxon>Pentapetalae</taxon>
        <taxon>asterids</taxon>
        <taxon>lamiids</taxon>
        <taxon>Lamiales</taxon>
        <taxon>Pedaliaceae</taxon>
        <taxon>Sesamum</taxon>
    </lineage>
</organism>
<evidence type="ECO:0000256" key="3">
    <source>
        <dbReference type="SAM" id="MobiDB-lite"/>
    </source>
</evidence>
<feature type="compositionally biased region" description="Basic and acidic residues" evidence="3">
    <location>
        <begin position="382"/>
        <end position="391"/>
    </location>
</feature>
<gene>
    <name evidence="5" type="ORF">Scaly_2845000</name>
</gene>
<keyword evidence="1" id="KW-0112">Calmodulin-binding</keyword>
<evidence type="ECO:0000256" key="1">
    <source>
        <dbReference type="ARBA" id="ARBA00022860"/>
    </source>
</evidence>